<gene>
    <name evidence="1" type="ORF">CI238_08341</name>
</gene>
<comment type="caution">
    <text evidence="1">The sequence shown here is derived from an EMBL/GenBank/DDBJ whole genome shotgun (WGS) entry which is preliminary data.</text>
</comment>
<reference evidence="1 2" key="1">
    <citation type="submission" date="2015-06" db="EMBL/GenBank/DDBJ databases">
        <title>Survival trade-offs in plant roots during colonization by closely related pathogenic and mutualistic fungi.</title>
        <authorList>
            <person name="Hacquard S."/>
            <person name="Kracher B."/>
            <person name="Hiruma K."/>
            <person name="Weinman A."/>
            <person name="Muench P."/>
            <person name="Garrido Oter R."/>
            <person name="Ver Loren van Themaat E."/>
            <person name="Dallerey J.-F."/>
            <person name="Damm U."/>
            <person name="Henrissat B."/>
            <person name="Lespinet O."/>
            <person name="Thon M."/>
            <person name="Kemen E."/>
            <person name="McHardy A.C."/>
            <person name="Schulze-Lefert P."/>
            <person name="O'Connell R.J."/>
        </authorList>
    </citation>
    <scope>NUCLEOTIDE SEQUENCE [LARGE SCALE GENOMIC DNA]</scope>
    <source>
        <strain evidence="1 2">MAFF 238704</strain>
    </source>
</reference>
<protein>
    <submittedName>
        <fullName evidence="1">Uncharacterized protein</fullName>
    </submittedName>
</protein>
<dbReference type="EMBL" id="LFIW01001839">
    <property type="protein sequence ID" value="KZL80655.1"/>
    <property type="molecule type" value="Genomic_DNA"/>
</dbReference>
<keyword evidence="2" id="KW-1185">Reference proteome</keyword>
<proteinExistence type="predicted"/>
<dbReference type="AlphaFoldDB" id="A0A161W0V5"/>
<evidence type="ECO:0000313" key="2">
    <source>
        <dbReference type="Proteomes" id="UP000076584"/>
    </source>
</evidence>
<name>A0A161W0V5_COLIC</name>
<dbReference type="Proteomes" id="UP000076584">
    <property type="component" value="Unassembled WGS sequence"/>
</dbReference>
<organism evidence="1 2">
    <name type="scientific">Colletotrichum incanum</name>
    <name type="common">Soybean anthracnose fungus</name>
    <dbReference type="NCBI Taxonomy" id="1573173"/>
    <lineage>
        <taxon>Eukaryota</taxon>
        <taxon>Fungi</taxon>
        <taxon>Dikarya</taxon>
        <taxon>Ascomycota</taxon>
        <taxon>Pezizomycotina</taxon>
        <taxon>Sordariomycetes</taxon>
        <taxon>Hypocreomycetidae</taxon>
        <taxon>Glomerellales</taxon>
        <taxon>Glomerellaceae</taxon>
        <taxon>Colletotrichum</taxon>
        <taxon>Colletotrichum spaethianum species complex</taxon>
    </lineage>
</organism>
<feature type="non-terminal residue" evidence="1">
    <location>
        <position position="1"/>
    </location>
</feature>
<sequence>LSASSKVPHLASKCTHNQPTWALNKTKQILPPLSRRRTVSGACTEGLRLDRIFYIISCRGNISTLAITRCKMRTSHPAWGRSRQAQSTRFARTFPIRRHLCQLLAMSAITRRTGIKMRPRKLAVRTN</sequence>
<accession>A0A161W0V5</accession>
<evidence type="ECO:0000313" key="1">
    <source>
        <dbReference type="EMBL" id="KZL80655.1"/>
    </source>
</evidence>